<dbReference type="RefSeq" id="WP_125712189.1">
    <property type="nucleotide sequence ID" value="NZ_JBHTOP010000026.1"/>
</dbReference>
<feature type="transmembrane region" description="Helical" evidence="2">
    <location>
        <begin position="151"/>
        <end position="171"/>
    </location>
</feature>
<dbReference type="EMBL" id="JBHTOP010000026">
    <property type="protein sequence ID" value="MFD1672419.1"/>
    <property type="molecule type" value="Genomic_DNA"/>
</dbReference>
<feature type="transmembrane region" description="Helical" evidence="2">
    <location>
        <begin position="183"/>
        <end position="209"/>
    </location>
</feature>
<gene>
    <name evidence="3" type="ORF">ACFQ5M_09940</name>
</gene>
<reference evidence="4" key="1">
    <citation type="journal article" date="2019" name="Int. J. Syst. Evol. Microbiol.">
        <title>The Global Catalogue of Microorganisms (GCM) 10K type strain sequencing project: providing services to taxonomists for standard genome sequencing and annotation.</title>
        <authorList>
            <consortium name="The Broad Institute Genomics Platform"/>
            <consortium name="The Broad Institute Genome Sequencing Center for Infectious Disease"/>
            <person name="Wu L."/>
            <person name="Ma J."/>
        </authorList>
    </citation>
    <scope>NUCLEOTIDE SEQUENCE [LARGE SCALE GENOMIC DNA]</scope>
    <source>
        <strain evidence="4">CCM 8896</strain>
    </source>
</reference>
<dbReference type="Proteomes" id="UP001597267">
    <property type="component" value="Unassembled WGS sequence"/>
</dbReference>
<keyword evidence="2" id="KW-1133">Transmembrane helix</keyword>
<keyword evidence="2" id="KW-0812">Transmembrane</keyword>
<comment type="caution">
    <text evidence="3">The sequence shown here is derived from an EMBL/GenBank/DDBJ whole genome shotgun (WGS) entry which is preliminary data.</text>
</comment>
<organism evidence="3 4">
    <name type="scientific">Agrilactobacillus yilanensis</name>
    <dbReference type="NCBI Taxonomy" id="2485997"/>
    <lineage>
        <taxon>Bacteria</taxon>
        <taxon>Bacillati</taxon>
        <taxon>Bacillota</taxon>
        <taxon>Bacilli</taxon>
        <taxon>Lactobacillales</taxon>
        <taxon>Lactobacillaceae</taxon>
        <taxon>Agrilactobacillus</taxon>
    </lineage>
</organism>
<dbReference type="Pfam" id="PF06570">
    <property type="entry name" value="DUF1129"/>
    <property type="match status" value="1"/>
</dbReference>
<sequence length="257" mass="28321">MDNRERNAAAAEHQKHAKAVQEKKEVTIQKALDGSLDEQFAALTKRNREYVFRFRKALSDGGMPEEKQVATLEKILPEIIVAQHKGQPATQLYGPPVAKANSIVNAPEPPKKLTFWVKALDSILLFAIFMFAFAALSMYTAKNRDPQQLKSFGLLSLILITTVAGGGLAFVQEKISAPKEQRLAIWKLILLFVGIMAAMFLLVSVGLILPDVINPVLPAVVDIVVAVALFGIRFYIRRRYGIKGNIFGPTGAPRNKA</sequence>
<evidence type="ECO:0000313" key="3">
    <source>
        <dbReference type="EMBL" id="MFD1672419.1"/>
    </source>
</evidence>
<evidence type="ECO:0000313" key="4">
    <source>
        <dbReference type="Proteomes" id="UP001597267"/>
    </source>
</evidence>
<dbReference type="PIRSF" id="PIRSF033111">
    <property type="entry name" value="UCP033111"/>
    <property type="match status" value="1"/>
</dbReference>
<evidence type="ECO:0000256" key="2">
    <source>
        <dbReference type="SAM" id="Phobius"/>
    </source>
</evidence>
<evidence type="ECO:0000256" key="1">
    <source>
        <dbReference type="SAM" id="MobiDB-lite"/>
    </source>
</evidence>
<name>A0ABW4J7T3_9LACO</name>
<keyword evidence="2" id="KW-0472">Membrane</keyword>
<keyword evidence="4" id="KW-1185">Reference proteome</keyword>
<feature type="transmembrane region" description="Helical" evidence="2">
    <location>
        <begin position="119"/>
        <end position="139"/>
    </location>
</feature>
<dbReference type="InterPro" id="IPR009214">
    <property type="entry name" value="DUF1129"/>
</dbReference>
<proteinExistence type="predicted"/>
<feature type="region of interest" description="Disordered" evidence="1">
    <location>
        <begin position="1"/>
        <end position="22"/>
    </location>
</feature>
<accession>A0ABW4J7T3</accession>
<protein>
    <submittedName>
        <fullName evidence="3">DUF1129 domain-containing protein</fullName>
    </submittedName>
</protein>
<feature type="transmembrane region" description="Helical" evidence="2">
    <location>
        <begin position="215"/>
        <end position="236"/>
    </location>
</feature>